<reference evidence="1 2" key="1">
    <citation type="submission" date="2021-08" db="EMBL/GenBank/DDBJ databases">
        <title>Devosia salina sp. nov., isolated from the South China Sea sediment.</title>
        <authorList>
            <person name="Zhou Z."/>
        </authorList>
    </citation>
    <scope>NUCLEOTIDE SEQUENCE [LARGE SCALE GENOMIC DNA]</scope>
    <source>
        <strain evidence="1 2">SCS-3</strain>
    </source>
</reference>
<dbReference type="PROSITE" id="PS51257">
    <property type="entry name" value="PROKAR_LIPOPROTEIN"/>
    <property type="match status" value="1"/>
</dbReference>
<dbReference type="RefSeq" id="WP_220305984.1">
    <property type="nucleotide sequence ID" value="NZ_CP080590.1"/>
</dbReference>
<evidence type="ECO:0000313" key="2">
    <source>
        <dbReference type="Proteomes" id="UP000825799"/>
    </source>
</evidence>
<protein>
    <submittedName>
        <fullName evidence="1">Uncharacterized protein</fullName>
    </submittedName>
</protein>
<accession>A0ABX8WIJ0</accession>
<dbReference type="Proteomes" id="UP000825799">
    <property type="component" value="Chromosome"/>
</dbReference>
<organism evidence="1 2">
    <name type="scientific">Devosia salina</name>
    <dbReference type="NCBI Taxonomy" id="2860336"/>
    <lineage>
        <taxon>Bacteria</taxon>
        <taxon>Pseudomonadati</taxon>
        <taxon>Pseudomonadota</taxon>
        <taxon>Alphaproteobacteria</taxon>
        <taxon>Hyphomicrobiales</taxon>
        <taxon>Devosiaceae</taxon>
        <taxon>Devosia</taxon>
    </lineage>
</organism>
<dbReference type="EMBL" id="CP080590">
    <property type="protein sequence ID" value="QYO77529.1"/>
    <property type="molecule type" value="Genomic_DNA"/>
</dbReference>
<proteinExistence type="predicted"/>
<sequence>MTHQNKKATVAWEQRGYEMRFVFGLACLIASCGVSSAHDTAALLSLRHDPQMAFAYLLAATADCENLGQSAGKKLENLTKGDFGVLDEQNNLWLPKVEPVARDRIPSYGPCLS</sequence>
<gene>
    <name evidence="1" type="ORF">K1X15_02840</name>
</gene>
<name>A0ABX8WIJ0_9HYPH</name>
<evidence type="ECO:0000313" key="1">
    <source>
        <dbReference type="EMBL" id="QYO77529.1"/>
    </source>
</evidence>
<keyword evidence="2" id="KW-1185">Reference proteome</keyword>